<evidence type="ECO:0000313" key="7">
    <source>
        <dbReference type="Proteomes" id="UP001559025"/>
    </source>
</evidence>
<protein>
    <submittedName>
        <fullName evidence="6">MFS transporter</fullName>
    </submittedName>
</protein>
<dbReference type="InterPro" id="IPR052952">
    <property type="entry name" value="MFS-Transporter"/>
</dbReference>
<feature type="transmembrane region" description="Helical" evidence="4">
    <location>
        <begin position="47"/>
        <end position="70"/>
    </location>
</feature>
<dbReference type="InterPro" id="IPR020846">
    <property type="entry name" value="MFS_dom"/>
</dbReference>
<comment type="caution">
    <text evidence="6">The sequence shown here is derived from an EMBL/GenBank/DDBJ whole genome shotgun (WGS) entry which is preliminary data.</text>
</comment>
<dbReference type="PANTHER" id="PTHR23527">
    <property type="entry name" value="BLL3282 PROTEIN"/>
    <property type="match status" value="1"/>
</dbReference>
<feature type="transmembrane region" description="Helical" evidence="4">
    <location>
        <begin position="161"/>
        <end position="181"/>
    </location>
</feature>
<reference evidence="6 7" key="1">
    <citation type="submission" date="2024-01" db="EMBL/GenBank/DDBJ databases">
        <title>New evidence supports the origin of RcGTA from prophage.</title>
        <authorList>
            <person name="Xu Y."/>
            <person name="Liu B."/>
            <person name="Chen F."/>
        </authorList>
    </citation>
    <scope>NUCLEOTIDE SEQUENCE [LARGE SCALE GENOMIC DNA]</scope>
    <source>
        <strain evidence="6 7">CBW1107-2</strain>
    </source>
</reference>
<organism evidence="6 7">
    <name type="scientific">Neoaquamicrobium sediminum</name>
    <dbReference type="NCBI Taxonomy" id="1849104"/>
    <lineage>
        <taxon>Bacteria</taxon>
        <taxon>Pseudomonadati</taxon>
        <taxon>Pseudomonadota</taxon>
        <taxon>Alphaproteobacteria</taxon>
        <taxon>Hyphomicrobiales</taxon>
        <taxon>Phyllobacteriaceae</taxon>
        <taxon>Neoaquamicrobium</taxon>
    </lineage>
</organism>
<feature type="transmembrane region" description="Helical" evidence="4">
    <location>
        <begin position="82"/>
        <end position="115"/>
    </location>
</feature>
<proteinExistence type="predicted"/>
<gene>
    <name evidence="6" type="ORF">V1479_14345</name>
</gene>
<evidence type="ECO:0000259" key="5">
    <source>
        <dbReference type="PROSITE" id="PS50850"/>
    </source>
</evidence>
<feature type="domain" description="Major facilitator superfamily (MFS) profile" evidence="5">
    <location>
        <begin position="6"/>
        <end position="398"/>
    </location>
</feature>
<keyword evidence="3 4" id="KW-0472">Membrane</keyword>
<evidence type="ECO:0000256" key="1">
    <source>
        <dbReference type="ARBA" id="ARBA00022692"/>
    </source>
</evidence>
<evidence type="ECO:0000256" key="4">
    <source>
        <dbReference type="SAM" id="Phobius"/>
    </source>
</evidence>
<name>A0ABV3WWP4_9HYPH</name>
<dbReference type="PROSITE" id="PS50850">
    <property type="entry name" value="MFS"/>
    <property type="match status" value="1"/>
</dbReference>
<dbReference type="RefSeq" id="WP_368803489.1">
    <property type="nucleotide sequence ID" value="NZ_JAZHFV010000004.1"/>
</dbReference>
<accession>A0ABV3WWP4</accession>
<feature type="transmembrane region" description="Helical" evidence="4">
    <location>
        <begin position="344"/>
        <end position="365"/>
    </location>
</feature>
<evidence type="ECO:0000313" key="6">
    <source>
        <dbReference type="EMBL" id="MEX4008489.1"/>
    </source>
</evidence>
<evidence type="ECO:0000256" key="3">
    <source>
        <dbReference type="ARBA" id="ARBA00023136"/>
    </source>
</evidence>
<evidence type="ECO:0000256" key="2">
    <source>
        <dbReference type="ARBA" id="ARBA00022989"/>
    </source>
</evidence>
<dbReference type="InterPro" id="IPR011701">
    <property type="entry name" value="MFS"/>
</dbReference>
<feature type="transmembrane region" description="Helical" evidence="4">
    <location>
        <begin position="280"/>
        <end position="299"/>
    </location>
</feature>
<keyword evidence="7" id="KW-1185">Reference proteome</keyword>
<dbReference type="Proteomes" id="UP001559025">
    <property type="component" value="Unassembled WGS sequence"/>
</dbReference>
<feature type="transmembrane region" description="Helical" evidence="4">
    <location>
        <begin position="244"/>
        <end position="268"/>
    </location>
</feature>
<feature type="transmembrane region" description="Helical" evidence="4">
    <location>
        <begin position="214"/>
        <end position="238"/>
    </location>
</feature>
<keyword evidence="2 4" id="KW-1133">Transmembrane helix</keyword>
<dbReference type="InterPro" id="IPR036259">
    <property type="entry name" value="MFS_trans_sf"/>
</dbReference>
<keyword evidence="1 4" id="KW-0812">Transmembrane</keyword>
<dbReference type="EMBL" id="JAZHFV010000004">
    <property type="protein sequence ID" value="MEX4008489.1"/>
    <property type="molecule type" value="Genomic_DNA"/>
</dbReference>
<dbReference type="SUPFAM" id="SSF103473">
    <property type="entry name" value="MFS general substrate transporter"/>
    <property type="match status" value="1"/>
</dbReference>
<sequence>MKARPVYLMLVVLAATTGMQTLAANSLFIMPAIAPEIAASIAVPAALIGYQVSVVYLGAMAMSVIAGSLSTMWGPVRTAQSGLLLGVIGLVLATTPHLMALVVASLLIGMGYGLINPPSVNMLDIVATPRNKGTLFSIKQTAVPLGGIVAGLVGPPVTLEYGWRAALVVCACLSLVMMFLVQPLAPRFDARRDRTVQLTKNPFRDLSLVWSHPILRWITLSAFFFAAVQFTLTTYLVTLLVEDVQLGLVAAGIALSVFQLAAVFGRLAWGALADLTGAGLRVLFTAYCLALASILPLIFMTRAWAIAFIYLVLSLLGVAGAGWNGVFVGETVHLAPPESGGRAIGGAFAFTFAGALLGPSAFAIAHSQIGLYTHTAVLIAAFAAAGCLCCALALHRVGARNRTCGGESR</sequence>
<feature type="transmembrane region" description="Helical" evidence="4">
    <location>
        <begin position="305"/>
        <end position="323"/>
    </location>
</feature>
<dbReference type="Pfam" id="PF07690">
    <property type="entry name" value="MFS_1"/>
    <property type="match status" value="1"/>
</dbReference>
<feature type="transmembrane region" description="Helical" evidence="4">
    <location>
        <begin position="371"/>
        <end position="394"/>
    </location>
</feature>
<dbReference type="Gene3D" id="1.20.1250.20">
    <property type="entry name" value="MFS general substrate transporter like domains"/>
    <property type="match status" value="2"/>
</dbReference>
<dbReference type="PANTHER" id="PTHR23527:SF1">
    <property type="entry name" value="BLL3282 PROTEIN"/>
    <property type="match status" value="1"/>
</dbReference>